<dbReference type="InterPro" id="IPR050923">
    <property type="entry name" value="Cell_Proc_Reg/RNA_Proc"/>
</dbReference>
<dbReference type="EMBL" id="JBDFQZ010000006">
    <property type="protein sequence ID" value="KAK9713684.1"/>
    <property type="molecule type" value="Genomic_DNA"/>
</dbReference>
<comment type="caution">
    <text evidence="3">The sequence shown here is derived from an EMBL/GenBank/DDBJ whole genome shotgun (WGS) entry which is preliminary data.</text>
</comment>
<feature type="region of interest" description="Disordered" evidence="1">
    <location>
        <begin position="170"/>
        <end position="209"/>
    </location>
</feature>
<name>A0AAW1K7T5_SAPOF</name>
<dbReference type="PANTHER" id="PTHR23308">
    <property type="entry name" value="NUCLEAR INHIBITOR OF PROTEIN PHOSPHATASE-1"/>
    <property type="match status" value="1"/>
</dbReference>
<dbReference type="AlphaFoldDB" id="A0AAW1K7T5"/>
<dbReference type="InterPro" id="IPR000253">
    <property type="entry name" value="FHA_dom"/>
</dbReference>
<organism evidence="3 4">
    <name type="scientific">Saponaria officinalis</name>
    <name type="common">Common soapwort</name>
    <name type="synonym">Lychnis saponaria</name>
    <dbReference type="NCBI Taxonomy" id="3572"/>
    <lineage>
        <taxon>Eukaryota</taxon>
        <taxon>Viridiplantae</taxon>
        <taxon>Streptophyta</taxon>
        <taxon>Embryophyta</taxon>
        <taxon>Tracheophyta</taxon>
        <taxon>Spermatophyta</taxon>
        <taxon>Magnoliopsida</taxon>
        <taxon>eudicotyledons</taxon>
        <taxon>Gunneridae</taxon>
        <taxon>Pentapetalae</taxon>
        <taxon>Caryophyllales</taxon>
        <taxon>Caryophyllaceae</taxon>
        <taxon>Caryophylleae</taxon>
        <taxon>Saponaria</taxon>
    </lineage>
</organism>
<dbReference type="PROSITE" id="PS50006">
    <property type="entry name" value="FHA_DOMAIN"/>
    <property type="match status" value="1"/>
</dbReference>
<evidence type="ECO:0000313" key="4">
    <source>
        <dbReference type="Proteomes" id="UP001443914"/>
    </source>
</evidence>
<keyword evidence="4" id="KW-1185">Reference proteome</keyword>
<gene>
    <name evidence="3" type="ORF">RND81_06G044300</name>
</gene>
<evidence type="ECO:0000256" key="1">
    <source>
        <dbReference type="SAM" id="MobiDB-lite"/>
    </source>
</evidence>
<dbReference type="Gene3D" id="2.60.200.20">
    <property type="match status" value="1"/>
</dbReference>
<dbReference type="InterPro" id="IPR008984">
    <property type="entry name" value="SMAD_FHA_dom_sf"/>
</dbReference>
<feature type="compositionally biased region" description="Basic residues" evidence="1">
    <location>
        <begin position="191"/>
        <end position="207"/>
    </location>
</feature>
<accession>A0AAW1K7T5</accession>
<dbReference type="Pfam" id="PF00498">
    <property type="entry name" value="FHA"/>
    <property type="match status" value="1"/>
</dbReference>
<reference evidence="3" key="1">
    <citation type="submission" date="2024-03" db="EMBL/GenBank/DDBJ databases">
        <title>WGS assembly of Saponaria officinalis var. Norfolk2.</title>
        <authorList>
            <person name="Jenkins J."/>
            <person name="Shu S."/>
            <person name="Grimwood J."/>
            <person name="Barry K."/>
            <person name="Goodstein D."/>
            <person name="Schmutz J."/>
            <person name="Leebens-Mack J."/>
            <person name="Osbourn A."/>
        </authorList>
    </citation>
    <scope>NUCLEOTIDE SEQUENCE [LARGE SCALE GENOMIC DNA]</scope>
    <source>
        <strain evidence="3">JIC</strain>
    </source>
</reference>
<evidence type="ECO:0000259" key="2">
    <source>
        <dbReference type="PROSITE" id="PS50006"/>
    </source>
</evidence>
<dbReference type="Proteomes" id="UP001443914">
    <property type="component" value="Unassembled WGS sequence"/>
</dbReference>
<protein>
    <recommendedName>
        <fullName evidence="2">FHA domain-containing protein</fullName>
    </recommendedName>
</protein>
<dbReference type="SUPFAM" id="SSF49879">
    <property type="entry name" value="SMAD/FHA domain"/>
    <property type="match status" value="1"/>
</dbReference>
<feature type="domain" description="FHA" evidence="2">
    <location>
        <begin position="31"/>
        <end position="83"/>
    </location>
</feature>
<dbReference type="SMART" id="SM00240">
    <property type="entry name" value="FHA"/>
    <property type="match status" value="1"/>
</dbReference>
<proteinExistence type="predicted"/>
<evidence type="ECO:0000313" key="3">
    <source>
        <dbReference type="EMBL" id="KAK9713684.1"/>
    </source>
</evidence>
<sequence length="374" mass="41027">MASISSSTLKLIIEKGPQSGKTLEFNSCSTIRLGRVVRGNNLTVKDPGISSKHLSIEFNSNLGKWVITDLDSSNGTILNSSQLKPFSPFVIDDGDVIKVGETTLIKVWIVGIGEIGGKLLDLGEEVRVRVGKGIEKSGNGDCFGGSEIGGNVSVKVEKSVNLGEEVQDSLGNEEDWEMEDGRGQGQGQGRGRGRGRGLGRGRGKPKKVSVVEDVKGEVERGMKTRRTRSSRKEVEEFVSLEMPVKRTRSAKIVEDVTLDKVESDLASGDQLIEESASGELLEETGTDYRGGITDREPVPVPDLEKMTLGEWFDYLEAYLPKQIHDVTDEIIDDMQKRAKQFDEFMLEQQQQKEKGKLPMITLKKDGVASALSRQ</sequence>